<dbReference type="GO" id="GO:0043248">
    <property type="term" value="P:proteasome assembly"/>
    <property type="evidence" value="ECO:0007669"/>
    <property type="project" value="InterPro"/>
</dbReference>
<dbReference type="Pfam" id="PF10178">
    <property type="entry name" value="PAC3"/>
    <property type="match status" value="1"/>
</dbReference>
<dbReference type="Proteomes" id="UP000678393">
    <property type="component" value="Unassembled WGS sequence"/>
</dbReference>
<keyword evidence="2" id="KW-1185">Reference proteome</keyword>
<comment type="caution">
    <text evidence="1">The sequence shown here is derived from an EMBL/GenBank/DDBJ whole genome shotgun (WGS) entry which is preliminary data.</text>
</comment>
<evidence type="ECO:0000313" key="1">
    <source>
        <dbReference type="EMBL" id="CAG5129648.1"/>
    </source>
</evidence>
<accession>A0A8S3ZP90</accession>
<dbReference type="PANTHER" id="PTHR31051">
    <property type="entry name" value="PROTEASOME ASSEMBLY CHAPERONE 3"/>
    <property type="match status" value="1"/>
</dbReference>
<gene>
    <name evidence="1" type="ORF">CUNI_LOCUS15206</name>
</gene>
<dbReference type="Gene3D" id="3.30.230.90">
    <property type="match status" value="1"/>
</dbReference>
<sequence>MAAPSDSSSRRSIVPYKQAADEVLGHHTEVVVNKFEDHLFVIVTQYMKIGTVVEVRRELISDEVQGDIPEFSTKVLLGKDEPITHVVAKKIVTEINPPIPVILTLALKDTSLETAEAVIRLIKLCL</sequence>
<dbReference type="AlphaFoldDB" id="A0A8S3ZP90"/>
<dbReference type="InterPro" id="IPR018788">
    <property type="entry name" value="Proteasome_assmbl_chp_3"/>
</dbReference>
<dbReference type="InterPro" id="IPR053720">
    <property type="entry name" value="Psm_Assembly_Chaperone"/>
</dbReference>
<evidence type="ECO:0000313" key="2">
    <source>
        <dbReference type="Proteomes" id="UP000678393"/>
    </source>
</evidence>
<dbReference type="OrthoDB" id="5839at2759"/>
<organism evidence="1 2">
    <name type="scientific">Candidula unifasciata</name>
    <dbReference type="NCBI Taxonomy" id="100452"/>
    <lineage>
        <taxon>Eukaryota</taxon>
        <taxon>Metazoa</taxon>
        <taxon>Spiralia</taxon>
        <taxon>Lophotrochozoa</taxon>
        <taxon>Mollusca</taxon>
        <taxon>Gastropoda</taxon>
        <taxon>Heterobranchia</taxon>
        <taxon>Euthyneura</taxon>
        <taxon>Panpulmonata</taxon>
        <taxon>Eupulmonata</taxon>
        <taxon>Stylommatophora</taxon>
        <taxon>Helicina</taxon>
        <taxon>Helicoidea</taxon>
        <taxon>Geomitridae</taxon>
        <taxon>Candidula</taxon>
    </lineage>
</organism>
<evidence type="ECO:0008006" key="3">
    <source>
        <dbReference type="Google" id="ProtNLM"/>
    </source>
</evidence>
<dbReference type="EMBL" id="CAJHNH020003613">
    <property type="protein sequence ID" value="CAG5129648.1"/>
    <property type="molecule type" value="Genomic_DNA"/>
</dbReference>
<reference evidence="1" key="1">
    <citation type="submission" date="2021-04" db="EMBL/GenBank/DDBJ databases">
        <authorList>
            <consortium name="Molecular Ecology Group"/>
        </authorList>
    </citation>
    <scope>NUCLEOTIDE SEQUENCE</scope>
</reference>
<dbReference type="PANTHER" id="PTHR31051:SF1">
    <property type="entry name" value="PROTEASOME ASSEMBLY CHAPERONE 3"/>
    <property type="match status" value="1"/>
</dbReference>
<protein>
    <recommendedName>
        <fullName evidence="3">Proteasome assembly chaperone 3</fullName>
    </recommendedName>
</protein>
<name>A0A8S3ZP90_9EUPU</name>
<proteinExistence type="predicted"/>